<keyword evidence="2" id="KW-1185">Reference proteome</keyword>
<dbReference type="EMBL" id="CAHIKZ030001176">
    <property type="protein sequence ID" value="CAE1255361.1"/>
    <property type="molecule type" value="Genomic_DNA"/>
</dbReference>
<reference evidence="1" key="1">
    <citation type="submission" date="2021-01" db="EMBL/GenBank/DDBJ databases">
        <authorList>
            <person name="Li R."/>
            <person name="Bekaert M."/>
        </authorList>
    </citation>
    <scope>NUCLEOTIDE SEQUENCE</scope>
    <source>
        <strain evidence="1">Farmed</strain>
    </source>
</reference>
<sequence length="171" mass="18852">MLWRERNTCKNVKCRAASQAASLFLSFSLVLSLIHRTKACVVNYGQASRPPLSPESGRPVCCLPAFVSKYLVSFHHSPDSSSLHLLAMESLPHKTFFDTGVRKRLEGVYVQFLSKKVNNSLKDAIWHLTKITRTHLPLPLLLSLSLPLPLPLSASPSLCLSFPLSLSASIG</sequence>
<organism evidence="1 2">
    <name type="scientific">Acanthosepion pharaonis</name>
    <name type="common">Pharaoh cuttlefish</name>
    <name type="synonym">Sepia pharaonis</name>
    <dbReference type="NCBI Taxonomy" id="158019"/>
    <lineage>
        <taxon>Eukaryota</taxon>
        <taxon>Metazoa</taxon>
        <taxon>Spiralia</taxon>
        <taxon>Lophotrochozoa</taxon>
        <taxon>Mollusca</taxon>
        <taxon>Cephalopoda</taxon>
        <taxon>Coleoidea</taxon>
        <taxon>Decapodiformes</taxon>
        <taxon>Sepiida</taxon>
        <taxon>Sepiina</taxon>
        <taxon>Sepiidae</taxon>
        <taxon>Acanthosepion</taxon>
    </lineage>
</organism>
<name>A0A812C6U8_ACAPH</name>
<gene>
    <name evidence="1" type="ORF">SPHA_29501</name>
</gene>
<evidence type="ECO:0000313" key="1">
    <source>
        <dbReference type="EMBL" id="CAE1255361.1"/>
    </source>
</evidence>
<evidence type="ECO:0000313" key="2">
    <source>
        <dbReference type="Proteomes" id="UP000597762"/>
    </source>
</evidence>
<dbReference type="AlphaFoldDB" id="A0A812C6U8"/>
<protein>
    <submittedName>
        <fullName evidence="1">Uncharacterized protein</fullName>
    </submittedName>
</protein>
<accession>A0A812C6U8</accession>
<comment type="caution">
    <text evidence="1">The sequence shown here is derived from an EMBL/GenBank/DDBJ whole genome shotgun (WGS) entry which is preliminary data.</text>
</comment>
<dbReference type="Proteomes" id="UP000597762">
    <property type="component" value="Unassembled WGS sequence"/>
</dbReference>
<proteinExistence type="predicted"/>